<evidence type="ECO:0000313" key="1">
    <source>
        <dbReference type="EMBL" id="KAK7293483.1"/>
    </source>
</evidence>
<dbReference type="PANTHER" id="PTHR47926">
    <property type="entry name" value="PENTATRICOPEPTIDE REPEAT-CONTAINING PROTEIN"/>
    <property type="match status" value="1"/>
</dbReference>
<proteinExistence type="predicted"/>
<evidence type="ECO:0008006" key="3">
    <source>
        <dbReference type="Google" id="ProtNLM"/>
    </source>
</evidence>
<name>A0AAN9J787_CLITE</name>
<sequence length="129" mass="14743">MLQGYSQAESHLDGIVLFRQMHYRAAALPNRFTYALLVKSCAKTNVIIEGEQVHCVVAKHGFKLNTFMGTALIDIYYTRGSGSIVDAYKVFDEMRKKIEQHRWLLYWTDHLLCMANWGTADEYGSGITC</sequence>
<dbReference type="Gene3D" id="1.25.40.10">
    <property type="entry name" value="Tetratricopeptide repeat domain"/>
    <property type="match status" value="1"/>
</dbReference>
<dbReference type="InterPro" id="IPR011990">
    <property type="entry name" value="TPR-like_helical_dom_sf"/>
</dbReference>
<dbReference type="GO" id="GO:0009451">
    <property type="term" value="P:RNA modification"/>
    <property type="evidence" value="ECO:0007669"/>
    <property type="project" value="InterPro"/>
</dbReference>
<dbReference type="Proteomes" id="UP001359559">
    <property type="component" value="Unassembled WGS sequence"/>
</dbReference>
<accession>A0AAN9J787</accession>
<dbReference type="EMBL" id="JAYKXN010000004">
    <property type="protein sequence ID" value="KAK7293483.1"/>
    <property type="molecule type" value="Genomic_DNA"/>
</dbReference>
<reference evidence="1 2" key="1">
    <citation type="submission" date="2024-01" db="EMBL/GenBank/DDBJ databases">
        <title>The genomes of 5 underutilized Papilionoideae crops provide insights into root nodulation and disease resistance.</title>
        <authorList>
            <person name="Yuan L."/>
        </authorList>
    </citation>
    <scope>NUCLEOTIDE SEQUENCE [LARGE SCALE GENOMIC DNA]</scope>
    <source>
        <strain evidence="1">LY-2023</strain>
        <tissue evidence="1">Leaf</tissue>
    </source>
</reference>
<organism evidence="1 2">
    <name type="scientific">Clitoria ternatea</name>
    <name type="common">Butterfly pea</name>
    <dbReference type="NCBI Taxonomy" id="43366"/>
    <lineage>
        <taxon>Eukaryota</taxon>
        <taxon>Viridiplantae</taxon>
        <taxon>Streptophyta</taxon>
        <taxon>Embryophyta</taxon>
        <taxon>Tracheophyta</taxon>
        <taxon>Spermatophyta</taxon>
        <taxon>Magnoliopsida</taxon>
        <taxon>eudicotyledons</taxon>
        <taxon>Gunneridae</taxon>
        <taxon>Pentapetalae</taxon>
        <taxon>rosids</taxon>
        <taxon>fabids</taxon>
        <taxon>Fabales</taxon>
        <taxon>Fabaceae</taxon>
        <taxon>Papilionoideae</taxon>
        <taxon>50 kb inversion clade</taxon>
        <taxon>NPAAA clade</taxon>
        <taxon>indigoferoid/millettioid clade</taxon>
        <taxon>Phaseoleae</taxon>
        <taxon>Clitoria</taxon>
    </lineage>
</organism>
<protein>
    <recommendedName>
        <fullName evidence="3">Pentatricopeptide repeat-containing protein</fullName>
    </recommendedName>
</protein>
<dbReference type="InterPro" id="IPR046960">
    <property type="entry name" value="PPR_At4g14850-like_plant"/>
</dbReference>
<dbReference type="GO" id="GO:0003723">
    <property type="term" value="F:RNA binding"/>
    <property type="evidence" value="ECO:0007669"/>
    <property type="project" value="InterPro"/>
</dbReference>
<keyword evidence="2" id="KW-1185">Reference proteome</keyword>
<evidence type="ECO:0000313" key="2">
    <source>
        <dbReference type="Proteomes" id="UP001359559"/>
    </source>
</evidence>
<dbReference type="AlphaFoldDB" id="A0AAN9J787"/>
<comment type="caution">
    <text evidence="1">The sequence shown here is derived from an EMBL/GenBank/DDBJ whole genome shotgun (WGS) entry which is preliminary data.</text>
</comment>
<gene>
    <name evidence="1" type="ORF">RJT34_16349</name>
</gene>